<comment type="caution">
    <text evidence="4">The sequence shown here is derived from an EMBL/GenBank/DDBJ whole genome shotgun (WGS) entry which is preliminary data.</text>
</comment>
<evidence type="ECO:0000256" key="1">
    <source>
        <dbReference type="ARBA" id="ARBA00022679"/>
    </source>
</evidence>
<name>X1HF92_9ZZZZ</name>
<feature type="transmembrane region" description="Helical" evidence="2">
    <location>
        <begin position="152"/>
        <end position="174"/>
    </location>
</feature>
<dbReference type="PANTHER" id="PTHR44068:SF11">
    <property type="entry name" value="GERANYL DIPHOSPHATE 2-C-METHYLTRANSFERASE"/>
    <property type="match status" value="1"/>
</dbReference>
<dbReference type="CDD" id="cd02440">
    <property type="entry name" value="AdoMet_MTases"/>
    <property type="match status" value="1"/>
</dbReference>
<evidence type="ECO:0000259" key="3">
    <source>
        <dbReference type="Pfam" id="PF08241"/>
    </source>
</evidence>
<protein>
    <recommendedName>
        <fullName evidence="3">Methyltransferase type 11 domain-containing protein</fullName>
    </recommendedName>
</protein>
<reference evidence="4" key="1">
    <citation type="journal article" date="2014" name="Front. Microbiol.">
        <title>High frequency of phylogenetically diverse reductive dehalogenase-homologous genes in deep subseafloor sedimentary metagenomes.</title>
        <authorList>
            <person name="Kawai M."/>
            <person name="Futagami T."/>
            <person name="Toyoda A."/>
            <person name="Takaki Y."/>
            <person name="Nishi S."/>
            <person name="Hori S."/>
            <person name="Arai W."/>
            <person name="Tsubouchi T."/>
            <person name="Morono Y."/>
            <person name="Uchiyama I."/>
            <person name="Ito T."/>
            <person name="Fujiyama A."/>
            <person name="Inagaki F."/>
            <person name="Takami H."/>
        </authorList>
    </citation>
    <scope>NUCLEOTIDE SEQUENCE</scope>
    <source>
        <strain evidence="4">Expedition CK06-06</strain>
    </source>
</reference>
<dbReference type="InterPro" id="IPR050447">
    <property type="entry name" value="Erg6_SMT_methyltransf"/>
</dbReference>
<dbReference type="GO" id="GO:0008757">
    <property type="term" value="F:S-adenosylmethionine-dependent methyltransferase activity"/>
    <property type="evidence" value="ECO:0007669"/>
    <property type="project" value="InterPro"/>
</dbReference>
<dbReference type="EMBL" id="BARU01029538">
    <property type="protein sequence ID" value="GAH68082.1"/>
    <property type="molecule type" value="Genomic_DNA"/>
</dbReference>
<keyword evidence="2" id="KW-1133">Transmembrane helix</keyword>
<dbReference type="Gene3D" id="3.40.50.150">
    <property type="entry name" value="Vaccinia Virus protein VP39"/>
    <property type="match status" value="1"/>
</dbReference>
<evidence type="ECO:0000313" key="4">
    <source>
        <dbReference type="EMBL" id="GAH68082.1"/>
    </source>
</evidence>
<keyword evidence="2" id="KW-0812">Transmembrane</keyword>
<accession>X1HF92</accession>
<feature type="domain" description="Methyltransferase type 11" evidence="3">
    <location>
        <begin position="59"/>
        <end position="154"/>
    </location>
</feature>
<dbReference type="InterPro" id="IPR013216">
    <property type="entry name" value="Methyltransf_11"/>
</dbReference>
<dbReference type="AlphaFoldDB" id="X1HF92"/>
<dbReference type="PANTHER" id="PTHR44068">
    <property type="entry name" value="ZGC:194242"/>
    <property type="match status" value="1"/>
</dbReference>
<gene>
    <name evidence="4" type="ORF">S03H2_46976</name>
</gene>
<dbReference type="InterPro" id="IPR029063">
    <property type="entry name" value="SAM-dependent_MTases_sf"/>
</dbReference>
<dbReference type="SUPFAM" id="SSF53335">
    <property type="entry name" value="S-adenosyl-L-methionine-dependent methyltransferases"/>
    <property type="match status" value="1"/>
</dbReference>
<organism evidence="4">
    <name type="scientific">marine sediment metagenome</name>
    <dbReference type="NCBI Taxonomy" id="412755"/>
    <lineage>
        <taxon>unclassified sequences</taxon>
        <taxon>metagenomes</taxon>
        <taxon>ecological metagenomes</taxon>
    </lineage>
</organism>
<dbReference type="Pfam" id="PF08241">
    <property type="entry name" value="Methyltransf_11"/>
    <property type="match status" value="1"/>
</dbReference>
<sequence>MGKLSKKLVVENTPPKINNKYEGLYLSWRDERLKNISRYKNQIETDIKLLKINSGDRILDVGCAFGFSLMEFANLGFNCSGIEITKEFAEIAGTASNYFGLRIDIVIGDACHLPYPDNSFDAVMSTEFFSHVADSNKALEEQIRVLKRGGRLLIRDGNILCPLILYLLVFAWTFRTKGKYGGIKWILTRKRVIHNYFDRGFDGKAEDIKSLYWWKNNLKKFKNLEIERAREQLMNFGIE</sequence>
<evidence type="ECO:0000256" key="2">
    <source>
        <dbReference type="SAM" id="Phobius"/>
    </source>
</evidence>
<proteinExistence type="predicted"/>
<keyword evidence="1" id="KW-0808">Transferase</keyword>
<keyword evidence="2" id="KW-0472">Membrane</keyword>